<dbReference type="InterPro" id="IPR027417">
    <property type="entry name" value="P-loop_NTPase"/>
</dbReference>
<name>A0A2G6JBM7_NEPCE</name>
<organism evidence="1 2">
    <name type="scientific">Neptuniibacter caesariensis</name>
    <dbReference type="NCBI Taxonomy" id="207954"/>
    <lineage>
        <taxon>Bacteria</taxon>
        <taxon>Pseudomonadati</taxon>
        <taxon>Pseudomonadota</taxon>
        <taxon>Gammaproteobacteria</taxon>
        <taxon>Oceanospirillales</taxon>
        <taxon>Oceanospirillaceae</taxon>
        <taxon>Neptuniibacter</taxon>
    </lineage>
</organism>
<dbReference type="SUPFAM" id="SSF52540">
    <property type="entry name" value="P-loop containing nucleoside triphosphate hydrolases"/>
    <property type="match status" value="1"/>
</dbReference>
<dbReference type="AlphaFoldDB" id="A0A2G6JBM7"/>
<dbReference type="Gene3D" id="3.40.50.300">
    <property type="entry name" value="P-loop containing nucleotide triphosphate hydrolases"/>
    <property type="match status" value="1"/>
</dbReference>
<sequence>MTLIDALKHAQFYPHPIDHIEVIETHISWLILTGPYAYKIKKPVDFGFLDFTTLDKRQHFCEEELRLNQRLAPDIYREVVSIGGSIESPVFNPESGEIIEYAVKMTQFNPQQRLDLMLNNKRFEAQWIDTLAEQIADFHSRIPIVAQDSPWGECETIWDVVADNFKHLLDVVSELDDCQKVQHLANHAAQQFRQLTPLMQQRKAEGHIRECHGDLHLANITLFQNELRLFDCIEFNLQFRWIDTISDLAFLLMDLEANGEFRWANRCLNRYMEISGDYQALPLLKFYKAYRAMVRAKVAVLGDMNDLPTLRRYLRLTNDYARAPKPVLFLMHGVSGSGKSYLSQQLVDQTDTIRIRSDVERKRLFRELSLKGDKIELYSPQMNTHTFNLLHDSTANLLRNGYSVIVDATFIRQRSRQNFIDLAEKLNIPVRIISCTCESKLIEARLKRRESEKNDVSDANVKVMQEQLKYQQPLTNEERMHTISINTDDDDAINRLLQELRIQEIIV</sequence>
<proteinExistence type="predicted"/>
<evidence type="ECO:0000313" key="1">
    <source>
        <dbReference type="EMBL" id="PIE20844.1"/>
    </source>
</evidence>
<protein>
    <recommendedName>
        <fullName evidence="3">Aminoglycoside phosphotransferase domain-containing protein</fullName>
    </recommendedName>
</protein>
<dbReference type="PANTHER" id="PTHR43883">
    <property type="entry name" value="SLR0207 PROTEIN"/>
    <property type="match status" value="1"/>
</dbReference>
<dbReference type="SUPFAM" id="SSF56112">
    <property type="entry name" value="Protein kinase-like (PK-like)"/>
    <property type="match status" value="1"/>
</dbReference>
<gene>
    <name evidence="1" type="ORF">CSA61_00285</name>
</gene>
<dbReference type="EMBL" id="PDSG01000003">
    <property type="protein sequence ID" value="PIE20844.1"/>
    <property type="molecule type" value="Genomic_DNA"/>
</dbReference>
<evidence type="ECO:0008006" key="3">
    <source>
        <dbReference type="Google" id="ProtNLM"/>
    </source>
</evidence>
<dbReference type="Gene3D" id="3.90.1200.10">
    <property type="match status" value="1"/>
</dbReference>
<dbReference type="Proteomes" id="UP000242733">
    <property type="component" value="Unassembled WGS sequence"/>
</dbReference>
<dbReference type="InterPro" id="IPR052732">
    <property type="entry name" value="Cell-binding_unc_protein"/>
</dbReference>
<dbReference type="InterPro" id="IPR011009">
    <property type="entry name" value="Kinase-like_dom_sf"/>
</dbReference>
<comment type="caution">
    <text evidence="1">The sequence shown here is derived from an EMBL/GenBank/DDBJ whole genome shotgun (WGS) entry which is preliminary data.</text>
</comment>
<reference evidence="1 2" key="1">
    <citation type="submission" date="2017-10" db="EMBL/GenBank/DDBJ databases">
        <title>Novel microbial diversity and functional potential in the marine mammal oral microbiome.</title>
        <authorList>
            <person name="Dudek N.K."/>
            <person name="Sun C.L."/>
            <person name="Burstein D."/>
            <person name="Kantor R.S."/>
            <person name="Aliaga Goltsman D.S."/>
            <person name="Bik E.M."/>
            <person name="Thomas B.C."/>
            <person name="Banfield J.F."/>
            <person name="Relman D.A."/>
        </authorList>
    </citation>
    <scope>NUCLEOTIDE SEQUENCE [LARGE SCALE GENOMIC DNA]</scope>
    <source>
        <strain evidence="1">DOLJORAL78_49_30</strain>
    </source>
</reference>
<evidence type="ECO:0000313" key="2">
    <source>
        <dbReference type="Proteomes" id="UP000242733"/>
    </source>
</evidence>
<dbReference type="PANTHER" id="PTHR43883:SF1">
    <property type="entry name" value="GLUCONOKINASE"/>
    <property type="match status" value="1"/>
</dbReference>
<dbReference type="Pfam" id="PF13671">
    <property type="entry name" value="AAA_33"/>
    <property type="match status" value="1"/>
</dbReference>
<accession>A0A2G6JBM7</accession>